<protein>
    <submittedName>
        <fullName evidence="1">Uncharacterized protein</fullName>
    </submittedName>
</protein>
<evidence type="ECO:0000313" key="2">
    <source>
        <dbReference type="Proteomes" id="UP000230363"/>
    </source>
</evidence>
<proteinExistence type="predicted"/>
<gene>
    <name evidence="1" type="ORF">COY96_02890</name>
</gene>
<accession>A0A2M7Q752</accession>
<reference evidence="2" key="1">
    <citation type="submission" date="2017-09" db="EMBL/GenBank/DDBJ databases">
        <title>Depth-based differentiation of microbial function through sediment-hosted aquifers and enrichment of novel symbionts in the deep terrestrial subsurface.</title>
        <authorList>
            <person name="Probst A.J."/>
            <person name="Ladd B."/>
            <person name="Jarett J.K."/>
            <person name="Geller-Mcgrath D.E."/>
            <person name="Sieber C.M.K."/>
            <person name="Emerson J.B."/>
            <person name="Anantharaman K."/>
            <person name="Thomas B.C."/>
            <person name="Malmstrom R."/>
            <person name="Stieglmeier M."/>
            <person name="Klingl A."/>
            <person name="Woyke T."/>
            <person name="Ryan C.M."/>
            <person name="Banfield J.F."/>
        </authorList>
    </citation>
    <scope>NUCLEOTIDE SEQUENCE [LARGE SCALE GENOMIC DNA]</scope>
</reference>
<dbReference type="EMBL" id="PFKZ01000107">
    <property type="protein sequence ID" value="PIY59228.1"/>
    <property type="molecule type" value="Genomic_DNA"/>
</dbReference>
<comment type="caution">
    <text evidence="1">The sequence shown here is derived from an EMBL/GenBank/DDBJ whole genome shotgun (WGS) entry which is preliminary data.</text>
</comment>
<name>A0A2M7Q752_9BACT</name>
<organism evidence="1 2">
    <name type="scientific">Candidatus Wolfebacteria bacterium CG_4_10_14_0_8_um_filter_37_11</name>
    <dbReference type="NCBI Taxonomy" id="1975062"/>
    <lineage>
        <taxon>Bacteria</taxon>
        <taxon>Candidatus Wolfeibacteriota</taxon>
    </lineage>
</organism>
<dbReference type="AlphaFoldDB" id="A0A2M7Q752"/>
<sequence length="65" mass="7832">MVIISRKEYEKARRILNIISENQIWFWTKEWQNKEREADNDIKMGKISGPFYSGKELLKSLKSKK</sequence>
<evidence type="ECO:0000313" key="1">
    <source>
        <dbReference type="EMBL" id="PIY59228.1"/>
    </source>
</evidence>
<dbReference type="Proteomes" id="UP000230363">
    <property type="component" value="Unassembled WGS sequence"/>
</dbReference>